<keyword evidence="2" id="KW-0378">Hydrolase</keyword>
<dbReference type="InterPro" id="IPR029052">
    <property type="entry name" value="Metallo-depent_PP-like"/>
</dbReference>
<dbReference type="EnsemblPlants" id="AET2Gv20331900.4">
    <property type="protein sequence ID" value="AET2Gv20331900.4"/>
    <property type="gene ID" value="AET2Gv20331900"/>
</dbReference>
<accession>A0A453B152</accession>
<dbReference type="Proteomes" id="UP000015105">
    <property type="component" value="Chromosome 2D"/>
</dbReference>
<evidence type="ECO:0000256" key="1">
    <source>
        <dbReference type="ARBA" id="ARBA00022729"/>
    </source>
</evidence>
<dbReference type="SUPFAM" id="SSF56300">
    <property type="entry name" value="Metallo-dependent phosphatases"/>
    <property type="match status" value="1"/>
</dbReference>
<dbReference type="Gene3D" id="3.60.21.10">
    <property type="match status" value="2"/>
</dbReference>
<dbReference type="AlphaFoldDB" id="A0A453B152"/>
<dbReference type="PANTHER" id="PTHR10161:SF14">
    <property type="entry name" value="TARTRATE-RESISTANT ACID PHOSPHATASE TYPE 5"/>
    <property type="match status" value="1"/>
</dbReference>
<dbReference type="PANTHER" id="PTHR10161">
    <property type="entry name" value="TARTRATE-RESISTANT ACID PHOSPHATASE TYPE 5"/>
    <property type="match status" value="1"/>
</dbReference>
<dbReference type="Gramene" id="AET2Gv20331900.4">
    <property type="protein sequence ID" value="AET2Gv20331900.4"/>
    <property type="gene ID" value="AET2Gv20331900"/>
</dbReference>
<dbReference type="InterPro" id="IPR051558">
    <property type="entry name" value="Metallophosphoesterase_PAP"/>
</dbReference>
<dbReference type="GO" id="GO:0016787">
    <property type="term" value="F:hydrolase activity"/>
    <property type="evidence" value="ECO:0007669"/>
    <property type="project" value="UniProtKB-KW"/>
</dbReference>
<proteinExistence type="predicted"/>
<feature type="domain" description="Calcineurin-like phosphoesterase" evidence="3">
    <location>
        <begin position="2"/>
        <end position="145"/>
    </location>
</feature>
<evidence type="ECO:0000259" key="3">
    <source>
        <dbReference type="Pfam" id="PF00149"/>
    </source>
</evidence>
<keyword evidence="5" id="KW-1185">Reference proteome</keyword>
<reference evidence="5" key="1">
    <citation type="journal article" date="2014" name="Science">
        <title>Ancient hybridizations among the ancestral genomes of bread wheat.</title>
        <authorList>
            <consortium name="International Wheat Genome Sequencing Consortium,"/>
            <person name="Marcussen T."/>
            <person name="Sandve S.R."/>
            <person name="Heier L."/>
            <person name="Spannagl M."/>
            <person name="Pfeifer M."/>
            <person name="Jakobsen K.S."/>
            <person name="Wulff B.B."/>
            <person name="Steuernagel B."/>
            <person name="Mayer K.F."/>
            <person name="Olsen O.A."/>
        </authorList>
    </citation>
    <scope>NUCLEOTIDE SEQUENCE [LARGE SCALE GENOMIC DNA]</scope>
    <source>
        <strain evidence="5">cv. AL8/78</strain>
    </source>
</reference>
<evidence type="ECO:0000256" key="2">
    <source>
        <dbReference type="ARBA" id="ARBA00022801"/>
    </source>
</evidence>
<evidence type="ECO:0000313" key="4">
    <source>
        <dbReference type="EnsemblPlants" id="AET2Gv20331900.4"/>
    </source>
</evidence>
<reference evidence="4" key="5">
    <citation type="journal article" date="2021" name="G3 (Bethesda)">
        <title>Aegilops tauschii genome assembly Aet v5.0 features greater sequence contiguity and improved annotation.</title>
        <authorList>
            <person name="Wang L."/>
            <person name="Zhu T."/>
            <person name="Rodriguez J.C."/>
            <person name="Deal K.R."/>
            <person name="Dubcovsky J."/>
            <person name="McGuire P.E."/>
            <person name="Lux T."/>
            <person name="Spannagl M."/>
            <person name="Mayer K.F.X."/>
            <person name="Baldrich P."/>
            <person name="Meyers B.C."/>
            <person name="Huo N."/>
            <person name="Gu Y.Q."/>
            <person name="Zhou H."/>
            <person name="Devos K.M."/>
            <person name="Bennetzen J.L."/>
            <person name="Unver T."/>
            <person name="Budak H."/>
            <person name="Gulick P.J."/>
            <person name="Galiba G."/>
            <person name="Kalapos B."/>
            <person name="Nelson D.R."/>
            <person name="Li P."/>
            <person name="You F.M."/>
            <person name="Luo M.C."/>
            <person name="Dvorak J."/>
        </authorList>
    </citation>
    <scope>NUCLEOTIDE SEQUENCE [LARGE SCALE GENOMIC DNA]</scope>
    <source>
        <strain evidence="4">cv. AL8/78</strain>
    </source>
</reference>
<organism evidence="4 5">
    <name type="scientific">Aegilops tauschii subsp. strangulata</name>
    <name type="common">Goatgrass</name>
    <dbReference type="NCBI Taxonomy" id="200361"/>
    <lineage>
        <taxon>Eukaryota</taxon>
        <taxon>Viridiplantae</taxon>
        <taxon>Streptophyta</taxon>
        <taxon>Embryophyta</taxon>
        <taxon>Tracheophyta</taxon>
        <taxon>Spermatophyta</taxon>
        <taxon>Magnoliopsida</taxon>
        <taxon>Liliopsida</taxon>
        <taxon>Poales</taxon>
        <taxon>Poaceae</taxon>
        <taxon>BOP clade</taxon>
        <taxon>Pooideae</taxon>
        <taxon>Triticodae</taxon>
        <taxon>Triticeae</taxon>
        <taxon>Triticinae</taxon>
        <taxon>Aegilops</taxon>
    </lineage>
</organism>
<protein>
    <recommendedName>
        <fullName evidence="3">Calcineurin-like phosphoesterase domain-containing protein</fullName>
    </recommendedName>
</protein>
<reference evidence="4" key="3">
    <citation type="journal article" date="2017" name="Nature">
        <title>Genome sequence of the progenitor of the wheat D genome Aegilops tauschii.</title>
        <authorList>
            <person name="Luo M.C."/>
            <person name="Gu Y.Q."/>
            <person name="Puiu D."/>
            <person name="Wang H."/>
            <person name="Twardziok S.O."/>
            <person name="Deal K.R."/>
            <person name="Huo N."/>
            <person name="Zhu T."/>
            <person name="Wang L."/>
            <person name="Wang Y."/>
            <person name="McGuire P.E."/>
            <person name="Liu S."/>
            <person name="Long H."/>
            <person name="Ramasamy R.K."/>
            <person name="Rodriguez J.C."/>
            <person name="Van S.L."/>
            <person name="Yuan L."/>
            <person name="Wang Z."/>
            <person name="Xia Z."/>
            <person name="Xiao L."/>
            <person name="Anderson O.D."/>
            <person name="Ouyang S."/>
            <person name="Liang Y."/>
            <person name="Zimin A.V."/>
            <person name="Pertea G."/>
            <person name="Qi P."/>
            <person name="Bennetzen J.L."/>
            <person name="Dai X."/>
            <person name="Dawson M.W."/>
            <person name="Muller H.G."/>
            <person name="Kugler K."/>
            <person name="Rivarola-Duarte L."/>
            <person name="Spannagl M."/>
            <person name="Mayer K.F.X."/>
            <person name="Lu F.H."/>
            <person name="Bevan M.W."/>
            <person name="Leroy P."/>
            <person name="Li P."/>
            <person name="You F.M."/>
            <person name="Sun Q."/>
            <person name="Liu Z."/>
            <person name="Lyons E."/>
            <person name="Wicker T."/>
            <person name="Salzberg S.L."/>
            <person name="Devos K.M."/>
            <person name="Dvorak J."/>
        </authorList>
    </citation>
    <scope>NUCLEOTIDE SEQUENCE [LARGE SCALE GENOMIC DNA]</scope>
    <source>
        <strain evidence="4">cv. AL8/78</strain>
    </source>
</reference>
<sequence length="212" mass="23363">MDADFVISTGDNFYSDGLTGVNDMAFEDSFTGIYTAKSLQKPWYTGDQSAEAVLGNHDYRGDALAQTSPVLAKVDRRWICIKSFILNAEIADFFFVDTTPFVLKYWTNPGNSTYDWRGVAPRDTYITNLLKANGVDLYVNGHDHCLEQISSSDRSAQYLTSGGGSKAWGGVYAPGADKVEFFHDGQGFMSLRLTATDARLAFYDVAGAVRHT</sequence>
<reference evidence="5" key="2">
    <citation type="journal article" date="2017" name="Nat. Plants">
        <title>The Aegilops tauschii genome reveals multiple impacts of transposons.</title>
        <authorList>
            <person name="Zhao G."/>
            <person name="Zou C."/>
            <person name="Li K."/>
            <person name="Wang K."/>
            <person name="Li T."/>
            <person name="Gao L."/>
            <person name="Zhang X."/>
            <person name="Wang H."/>
            <person name="Yang Z."/>
            <person name="Liu X."/>
            <person name="Jiang W."/>
            <person name="Mao L."/>
            <person name="Kong X."/>
            <person name="Jiao Y."/>
            <person name="Jia J."/>
        </authorList>
    </citation>
    <scope>NUCLEOTIDE SEQUENCE [LARGE SCALE GENOMIC DNA]</scope>
    <source>
        <strain evidence="5">cv. AL8/78</strain>
    </source>
</reference>
<name>A0A453B152_AEGTS</name>
<reference evidence="4" key="4">
    <citation type="submission" date="2019-03" db="UniProtKB">
        <authorList>
            <consortium name="EnsemblPlants"/>
        </authorList>
    </citation>
    <scope>IDENTIFICATION</scope>
</reference>
<dbReference type="InterPro" id="IPR004843">
    <property type="entry name" value="Calcineurin-like_PHP"/>
</dbReference>
<keyword evidence="1" id="KW-0732">Signal</keyword>
<evidence type="ECO:0000313" key="5">
    <source>
        <dbReference type="Proteomes" id="UP000015105"/>
    </source>
</evidence>
<dbReference type="Pfam" id="PF00149">
    <property type="entry name" value="Metallophos"/>
    <property type="match status" value="1"/>
</dbReference>